<evidence type="ECO:0000313" key="6">
    <source>
        <dbReference type="EMBL" id="CAF4091914.1"/>
    </source>
</evidence>
<dbReference type="InterPro" id="IPR016477">
    <property type="entry name" value="Fructo-/Ketosamine-3-kinase"/>
</dbReference>
<dbReference type="PANTHER" id="PTHR21310">
    <property type="entry name" value="AMINOGLYCOSIDE PHOSPHOTRANSFERASE-RELATED-RELATED"/>
    <property type="match status" value="1"/>
</dbReference>
<comment type="catalytic activity">
    <reaction evidence="2">
        <text>N(6)-D-ribulosyl-L-lysyl-[protein] + ATP = N(6)-(3-O-phospho-D-ribulosyl)-L-lysyl-[protein] + ADP + H(+)</text>
        <dbReference type="Rhea" id="RHEA:48432"/>
        <dbReference type="Rhea" id="RHEA-COMP:12103"/>
        <dbReference type="Rhea" id="RHEA-COMP:12104"/>
        <dbReference type="ChEBI" id="CHEBI:15378"/>
        <dbReference type="ChEBI" id="CHEBI:30616"/>
        <dbReference type="ChEBI" id="CHEBI:90418"/>
        <dbReference type="ChEBI" id="CHEBI:90420"/>
        <dbReference type="ChEBI" id="CHEBI:456216"/>
        <dbReference type="EC" id="2.7.1.172"/>
    </reaction>
    <physiologicalReaction direction="left-to-right" evidence="2">
        <dbReference type="Rhea" id="RHEA:48433"/>
    </physiologicalReaction>
</comment>
<gene>
    <name evidence="3" type="ORF">JYZ213_LOCUS20877</name>
    <name evidence="5" type="ORF">OKA104_LOCUS30856</name>
    <name evidence="6" type="ORF">OXD698_LOCUS34938</name>
    <name evidence="4" type="ORF">VCS650_LOCUS20160</name>
</gene>
<dbReference type="Proteomes" id="UP000663845">
    <property type="component" value="Unassembled WGS sequence"/>
</dbReference>
<dbReference type="InterPro" id="IPR051678">
    <property type="entry name" value="AGP_Transferase"/>
</dbReference>
<sequence length="264" mass="31081">MNDKIDIIKQIFWDYDNSLKIKSISRPVDGYSNSVYFVTFFNSSNLELIIKFTKPDDITEVTFYQLLHQDSTDYLPVPKVFQYDSIVRNYYISSKLPGLPLSQFDIIKKQIVQFNGTMFEELANTIHKYLIQHIHLIDYNIVPRLLHMDLHCANILILDIKITGILDAENAIIGHNEYELMRIEKGHFEETDSVDYRNVFMSSYTNYVKLENGYEERRRLYSLSRELVGLRCLIDYGDQYAQNGSIEQEKKNIEDKVKCIIEMI</sequence>
<comment type="caution">
    <text evidence="4">The sequence shown here is derived from an EMBL/GenBank/DDBJ whole genome shotgun (WGS) entry which is preliminary data.</text>
</comment>
<protein>
    <recommendedName>
        <fullName evidence="1">protein-ribulosamine 3-kinase</fullName>
        <ecNumber evidence="1">2.7.1.172</ecNumber>
    </recommendedName>
</protein>
<dbReference type="SUPFAM" id="SSF56112">
    <property type="entry name" value="Protein kinase-like (PK-like)"/>
    <property type="match status" value="1"/>
</dbReference>
<dbReference type="Proteomes" id="UP000663881">
    <property type="component" value="Unassembled WGS sequence"/>
</dbReference>
<reference evidence="4" key="1">
    <citation type="submission" date="2021-02" db="EMBL/GenBank/DDBJ databases">
        <authorList>
            <person name="Nowell W R."/>
        </authorList>
    </citation>
    <scope>NUCLEOTIDE SEQUENCE</scope>
</reference>
<dbReference type="InterPro" id="IPR011009">
    <property type="entry name" value="Kinase-like_dom_sf"/>
</dbReference>
<evidence type="ECO:0000313" key="3">
    <source>
        <dbReference type="EMBL" id="CAF1091715.1"/>
    </source>
</evidence>
<evidence type="ECO:0000313" key="4">
    <source>
        <dbReference type="EMBL" id="CAF1102086.1"/>
    </source>
</evidence>
<dbReference type="EMBL" id="CAJOAY010003386">
    <property type="protein sequence ID" value="CAF4019204.1"/>
    <property type="molecule type" value="Genomic_DNA"/>
</dbReference>
<dbReference type="AlphaFoldDB" id="A0A814P6Y2"/>
<proteinExistence type="predicted"/>
<evidence type="ECO:0000256" key="2">
    <source>
        <dbReference type="ARBA" id="ARBA00048655"/>
    </source>
</evidence>
<dbReference type="EC" id="2.7.1.172" evidence="1"/>
<dbReference type="OrthoDB" id="10003767at2759"/>
<evidence type="ECO:0000313" key="5">
    <source>
        <dbReference type="EMBL" id="CAF4019204.1"/>
    </source>
</evidence>
<dbReference type="Proteomes" id="UP000663891">
    <property type="component" value="Unassembled WGS sequence"/>
</dbReference>
<name>A0A814P6Y2_9BILA</name>
<accession>A0A814P6Y2</accession>
<dbReference type="EMBL" id="CAJNON010000206">
    <property type="protein sequence ID" value="CAF1102086.1"/>
    <property type="molecule type" value="Genomic_DNA"/>
</dbReference>
<dbReference type="Gene3D" id="3.90.1200.10">
    <property type="match status" value="1"/>
</dbReference>
<dbReference type="GO" id="GO:0102193">
    <property type="term" value="F:protein-ribulosamine 3-kinase activity"/>
    <property type="evidence" value="ECO:0007669"/>
    <property type="project" value="UniProtKB-EC"/>
</dbReference>
<dbReference type="Proteomes" id="UP000663844">
    <property type="component" value="Unassembled WGS sequence"/>
</dbReference>
<dbReference type="EMBL" id="CAJNOG010000223">
    <property type="protein sequence ID" value="CAF1091715.1"/>
    <property type="molecule type" value="Genomic_DNA"/>
</dbReference>
<organism evidence="4 7">
    <name type="scientific">Adineta steineri</name>
    <dbReference type="NCBI Taxonomy" id="433720"/>
    <lineage>
        <taxon>Eukaryota</taxon>
        <taxon>Metazoa</taxon>
        <taxon>Spiralia</taxon>
        <taxon>Gnathifera</taxon>
        <taxon>Rotifera</taxon>
        <taxon>Eurotatoria</taxon>
        <taxon>Bdelloidea</taxon>
        <taxon>Adinetida</taxon>
        <taxon>Adinetidae</taxon>
        <taxon>Adineta</taxon>
    </lineage>
</organism>
<dbReference type="Pfam" id="PF03881">
    <property type="entry name" value="Fructosamin_kin"/>
    <property type="match status" value="1"/>
</dbReference>
<dbReference type="EMBL" id="CAJOAZ010005217">
    <property type="protein sequence ID" value="CAF4091914.1"/>
    <property type="molecule type" value="Genomic_DNA"/>
</dbReference>
<evidence type="ECO:0000313" key="7">
    <source>
        <dbReference type="Proteomes" id="UP000663891"/>
    </source>
</evidence>
<evidence type="ECO:0000256" key="1">
    <source>
        <dbReference type="ARBA" id="ARBA00011961"/>
    </source>
</evidence>